<comment type="caution">
    <text evidence="1">The sequence shown here is derived from an EMBL/GenBank/DDBJ whole genome shotgun (WGS) entry which is preliminary data.</text>
</comment>
<reference evidence="1 2" key="1">
    <citation type="journal article" date="2022" name="DNA Res.">
        <title>Chromosomal-level genome assembly of the orchid tree Bauhinia variegata (Leguminosae; Cercidoideae) supports the allotetraploid origin hypothesis of Bauhinia.</title>
        <authorList>
            <person name="Zhong Y."/>
            <person name="Chen Y."/>
            <person name="Zheng D."/>
            <person name="Pang J."/>
            <person name="Liu Y."/>
            <person name="Luo S."/>
            <person name="Meng S."/>
            <person name="Qian L."/>
            <person name="Wei D."/>
            <person name="Dai S."/>
            <person name="Zhou R."/>
        </authorList>
    </citation>
    <scope>NUCLEOTIDE SEQUENCE [LARGE SCALE GENOMIC DNA]</scope>
    <source>
        <strain evidence="1">BV-YZ2020</strain>
    </source>
</reference>
<organism evidence="1 2">
    <name type="scientific">Bauhinia variegata</name>
    <name type="common">Purple orchid tree</name>
    <name type="synonym">Phanera variegata</name>
    <dbReference type="NCBI Taxonomy" id="167791"/>
    <lineage>
        <taxon>Eukaryota</taxon>
        <taxon>Viridiplantae</taxon>
        <taxon>Streptophyta</taxon>
        <taxon>Embryophyta</taxon>
        <taxon>Tracheophyta</taxon>
        <taxon>Spermatophyta</taxon>
        <taxon>Magnoliopsida</taxon>
        <taxon>eudicotyledons</taxon>
        <taxon>Gunneridae</taxon>
        <taxon>Pentapetalae</taxon>
        <taxon>rosids</taxon>
        <taxon>fabids</taxon>
        <taxon>Fabales</taxon>
        <taxon>Fabaceae</taxon>
        <taxon>Cercidoideae</taxon>
        <taxon>Cercideae</taxon>
        <taxon>Bauhiniinae</taxon>
        <taxon>Bauhinia</taxon>
    </lineage>
</organism>
<gene>
    <name evidence="1" type="ORF">L6164_017994</name>
</gene>
<keyword evidence="2" id="KW-1185">Reference proteome</keyword>
<accession>A0ACB9NAV1</accession>
<protein>
    <submittedName>
        <fullName evidence="1">Uncharacterized protein</fullName>
    </submittedName>
</protein>
<evidence type="ECO:0000313" key="1">
    <source>
        <dbReference type="EMBL" id="KAI4333153.1"/>
    </source>
</evidence>
<sequence length="675" mass="73769">MGSEDRDDDNLREEVRFAVDGEAKLKQIVNEKLTEIMGYTDDSLVEYVMVLIRNRRGKEAMTRKLDVFLGDDLDSFVSWLWDHLASHSDLYLQPEALHDEAPKIKDISEVQDGGDVSQHLNSESERSSKLSRRRHKDWKGLARGGAEPPPLRSSDVDNTHLDEKTQPKVNRSSRSSPPTSPVRRKRNRADEQQKTKRDAVSQATVSAPRRLLQFAVRDAVATSRSPNSITPVEPSLKRLRSVVSTSSGDSSLVDRPQRIQSVSRVVNPMATVIKAVAEAAEDVIKVKSSRSVFDRLGRGMDPSAGSGQLEDNYQSQEQNQYEYSGQQYDADMTMLKCETDSISDNEGCDDVDIMGQGVTGTSQIDSSGGNRVDNLPMVQNKVAKNADDSMNLKWNRDQEQLAAAPNPSHKVVNFSANVNTWKPAQYQESRVVAEVGGHDTAVSGTGAPKSGLLLKENANPMKIINGNANPAVDIQKEAQKTQLSISGSSAAGRPLEDADSRTIFVSNVHFAATKDSLSRHFNKSGEVLKVVIVTDAMTGQPKGAAYVEFMRKEAADNALSLDGTSFMSRILKVVKKSAAQQESASVVAWPHMTRGSPFPPARFSRVPFARGMPGAFRPRPPLRIGARSLQWKRDAQGTTSDNGASSNAGSMAAPAPRSLTYVRPESKPEGNLGTT</sequence>
<evidence type="ECO:0000313" key="2">
    <source>
        <dbReference type="Proteomes" id="UP000828941"/>
    </source>
</evidence>
<dbReference type="Proteomes" id="UP000828941">
    <property type="component" value="Chromosome 7"/>
</dbReference>
<name>A0ACB9NAV1_BAUVA</name>
<dbReference type="EMBL" id="CM039432">
    <property type="protein sequence ID" value="KAI4333153.1"/>
    <property type="molecule type" value="Genomic_DNA"/>
</dbReference>
<proteinExistence type="predicted"/>